<sequence length="32" mass="3827">MDDHFQPGGRNNPYTQQLFYSIAHQYLKLRMG</sequence>
<evidence type="ECO:0000313" key="2">
    <source>
        <dbReference type="Proteomes" id="UP000295263"/>
    </source>
</evidence>
<reference evidence="1 2" key="1">
    <citation type="submission" date="2019-03" db="EMBL/GenBank/DDBJ databases">
        <title>Genomic analyses of the natural microbiome of Caenorhabditis elegans.</title>
        <authorList>
            <person name="Samuel B."/>
        </authorList>
    </citation>
    <scope>NUCLEOTIDE SEQUENCE [LARGE SCALE GENOMIC DNA]</scope>
    <source>
        <strain evidence="1 2">JUb54</strain>
    </source>
</reference>
<comment type="caution">
    <text evidence="1">The sequence shown here is derived from an EMBL/GenBank/DDBJ whole genome shotgun (WGS) entry which is preliminary data.</text>
</comment>
<organism evidence="1 2">
    <name type="scientific">Raoultella ornithinolytica</name>
    <name type="common">Klebsiella ornithinolytica</name>
    <dbReference type="NCBI Taxonomy" id="54291"/>
    <lineage>
        <taxon>Bacteria</taxon>
        <taxon>Pseudomonadati</taxon>
        <taxon>Pseudomonadota</taxon>
        <taxon>Gammaproteobacteria</taxon>
        <taxon>Enterobacterales</taxon>
        <taxon>Enterobacteriaceae</taxon>
        <taxon>Klebsiella/Raoultella group</taxon>
        <taxon>Raoultella</taxon>
    </lineage>
</organism>
<proteinExistence type="predicted"/>
<name>A0ABD7QC54_RAOOR</name>
<protein>
    <submittedName>
        <fullName evidence="1">Uncharacterized protein</fullName>
    </submittedName>
</protein>
<evidence type="ECO:0000313" key="1">
    <source>
        <dbReference type="EMBL" id="TCQ69182.1"/>
    </source>
</evidence>
<accession>A0ABD7QC54</accession>
<dbReference type="EMBL" id="SLYQ01000017">
    <property type="protein sequence ID" value="TCQ69182.1"/>
    <property type="molecule type" value="Genomic_DNA"/>
</dbReference>
<dbReference type="AlphaFoldDB" id="A0ABD7QC54"/>
<gene>
    <name evidence="1" type="ORF">EC841_1173</name>
</gene>
<dbReference type="Proteomes" id="UP000295263">
    <property type="component" value="Unassembled WGS sequence"/>
</dbReference>